<feature type="transmembrane region" description="Helical" evidence="5">
    <location>
        <begin position="12"/>
        <end position="28"/>
    </location>
</feature>
<dbReference type="InterPro" id="IPR002657">
    <property type="entry name" value="BilAc:Na_symport/Acr3"/>
</dbReference>
<dbReference type="EMBL" id="BMPG01000006">
    <property type="protein sequence ID" value="GGL71553.1"/>
    <property type="molecule type" value="Genomic_DNA"/>
</dbReference>
<comment type="caution">
    <text evidence="6">The sequence shown here is derived from an EMBL/GenBank/DDBJ whole genome shotgun (WGS) entry which is preliminary data.</text>
</comment>
<dbReference type="Pfam" id="PF01758">
    <property type="entry name" value="SBF"/>
    <property type="match status" value="1"/>
</dbReference>
<dbReference type="InterPro" id="IPR038770">
    <property type="entry name" value="Na+/solute_symporter_sf"/>
</dbReference>
<dbReference type="Gene3D" id="1.20.1530.20">
    <property type="match status" value="1"/>
</dbReference>
<keyword evidence="2 5" id="KW-0812">Transmembrane</keyword>
<evidence type="ECO:0000256" key="2">
    <source>
        <dbReference type="ARBA" id="ARBA00022692"/>
    </source>
</evidence>
<comment type="subcellular location">
    <subcellularLocation>
        <location evidence="1">Membrane</location>
        <topology evidence="1">Multi-pass membrane protein</topology>
    </subcellularLocation>
</comment>
<accession>A0A830F7R7</accession>
<dbReference type="RefSeq" id="WP_188980706.1">
    <property type="nucleotide sequence ID" value="NZ_BMPG01000006.1"/>
</dbReference>
<gene>
    <name evidence="6" type="ORF">GCM10009039_31990</name>
</gene>
<name>A0A830F7R7_9EURY</name>
<evidence type="ECO:0000313" key="7">
    <source>
        <dbReference type="Proteomes" id="UP000607197"/>
    </source>
</evidence>
<keyword evidence="4 5" id="KW-0472">Membrane</keyword>
<organism evidence="6 7">
    <name type="scientific">Halocalculus aciditolerans</name>
    <dbReference type="NCBI Taxonomy" id="1383812"/>
    <lineage>
        <taxon>Archaea</taxon>
        <taxon>Methanobacteriati</taxon>
        <taxon>Methanobacteriota</taxon>
        <taxon>Stenosarchaea group</taxon>
        <taxon>Halobacteria</taxon>
        <taxon>Halobacteriales</taxon>
        <taxon>Halobacteriaceae</taxon>
        <taxon>Halocalculus</taxon>
    </lineage>
</organism>
<dbReference type="PANTHER" id="PTHR10361:SF28">
    <property type="entry name" value="P3 PROTEIN-RELATED"/>
    <property type="match status" value="1"/>
</dbReference>
<evidence type="ECO:0000256" key="5">
    <source>
        <dbReference type="SAM" id="Phobius"/>
    </source>
</evidence>
<feature type="transmembrane region" description="Helical" evidence="5">
    <location>
        <begin position="261"/>
        <end position="287"/>
    </location>
</feature>
<keyword evidence="3 5" id="KW-1133">Transmembrane helix</keyword>
<dbReference type="InterPro" id="IPR004710">
    <property type="entry name" value="Bilac:Na_transpt"/>
</dbReference>
<sequence length="302" mass="31082">MSLSRLIDDYLLGWVVLAVLLGVFVPSLRVVTQASTPILVVMVASTSLLLSVKDIRAVDRRILAGVLLAHLAMPLLAFAIATFLGVSSALTAGFVLLGAVTPELVSPTMTALAGGDVALSSVSLVAIGLLSVVYTPVSVTALIGSTVHVDVWRLVSELLVAVVLPMAIAILARSRYERVVTRYDDYYTSVASVMVVLIIGGVAAANAARLRDVSVLLLTVAAGALALNLLGYGLGWSAARLTDATPGERLAGTFAVGMRDFAVAAALVVAAGFPAAAALPAVCFGVVEMATSATLARLTRAR</sequence>
<protein>
    <submittedName>
        <fullName evidence="6">Sodium transporter</fullName>
    </submittedName>
</protein>
<evidence type="ECO:0000256" key="1">
    <source>
        <dbReference type="ARBA" id="ARBA00004141"/>
    </source>
</evidence>
<evidence type="ECO:0000313" key="6">
    <source>
        <dbReference type="EMBL" id="GGL71553.1"/>
    </source>
</evidence>
<reference evidence="6" key="1">
    <citation type="journal article" date="2014" name="Int. J. Syst. Evol. Microbiol.">
        <title>Complete genome sequence of Corynebacterium casei LMG S-19264T (=DSM 44701T), isolated from a smear-ripened cheese.</title>
        <authorList>
            <consortium name="US DOE Joint Genome Institute (JGI-PGF)"/>
            <person name="Walter F."/>
            <person name="Albersmeier A."/>
            <person name="Kalinowski J."/>
            <person name="Ruckert C."/>
        </authorList>
    </citation>
    <scope>NUCLEOTIDE SEQUENCE</scope>
    <source>
        <strain evidence="6">JCM 19596</strain>
    </source>
</reference>
<feature type="transmembrane region" description="Helical" evidence="5">
    <location>
        <begin position="186"/>
        <end position="208"/>
    </location>
</feature>
<reference evidence="6" key="2">
    <citation type="submission" date="2020-09" db="EMBL/GenBank/DDBJ databases">
        <authorList>
            <person name="Sun Q."/>
            <person name="Ohkuma M."/>
        </authorList>
    </citation>
    <scope>NUCLEOTIDE SEQUENCE</scope>
    <source>
        <strain evidence="6">JCM 19596</strain>
    </source>
</reference>
<feature type="transmembrane region" description="Helical" evidence="5">
    <location>
        <begin position="215"/>
        <end position="241"/>
    </location>
</feature>
<feature type="transmembrane region" description="Helical" evidence="5">
    <location>
        <begin position="117"/>
        <end position="142"/>
    </location>
</feature>
<dbReference type="GO" id="GO:0016020">
    <property type="term" value="C:membrane"/>
    <property type="evidence" value="ECO:0007669"/>
    <property type="project" value="UniProtKB-SubCell"/>
</dbReference>
<dbReference type="PANTHER" id="PTHR10361">
    <property type="entry name" value="SODIUM-BILE ACID COTRANSPORTER"/>
    <property type="match status" value="1"/>
</dbReference>
<evidence type="ECO:0000256" key="3">
    <source>
        <dbReference type="ARBA" id="ARBA00022989"/>
    </source>
</evidence>
<evidence type="ECO:0000256" key="4">
    <source>
        <dbReference type="ARBA" id="ARBA00023136"/>
    </source>
</evidence>
<feature type="transmembrane region" description="Helical" evidence="5">
    <location>
        <begin position="64"/>
        <end position="97"/>
    </location>
</feature>
<dbReference type="OrthoDB" id="214938at2157"/>
<dbReference type="AlphaFoldDB" id="A0A830F7R7"/>
<feature type="transmembrane region" description="Helical" evidence="5">
    <location>
        <begin position="154"/>
        <end position="174"/>
    </location>
</feature>
<proteinExistence type="predicted"/>
<dbReference type="Proteomes" id="UP000607197">
    <property type="component" value="Unassembled WGS sequence"/>
</dbReference>
<keyword evidence="7" id="KW-1185">Reference proteome</keyword>